<comment type="catalytic activity">
    <reaction evidence="8">
        <text>DNA(n) + a 2'-deoxyribonucleoside 5'-triphosphate = DNA(n+1) + diphosphate</text>
        <dbReference type="Rhea" id="RHEA:22508"/>
        <dbReference type="Rhea" id="RHEA-COMP:17339"/>
        <dbReference type="Rhea" id="RHEA-COMP:17340"/>
        <dbReference type="ChEBI" id="CHEBI:33019"/>
        <dbReference type="ChEBI" id="CHEBI:61560"/>
        <dbReference type="ChEBI" id="CHEBI:173112"/>
        <dbReference type="EC" id="2.7.7.7"/>
    </reaction>
</comment>
<dbReference type="EC" id="2.7.7.7" evidence="1"/>
<feature type="domain" description="DNA polymerase III delta N-terminal" evidence="9">
    <location>
        <begin position="17"/>
        <end position="122"/>
    </location>
</feature>
<dbReference type="Pfam" id="PF21694">
    <property type="entry name" value="DNA_pol3_delta_C"/>
    <property type="match status" value="1"/>
</dbReference>
<evidence type="ECO:0000259" key="9">
    <source>
        <dbReference type="Pfam" id="PF06144"/>
    </source>
</evidence>
<dbReference type="RefSeq" id="WP_231062722.1">
    <property type="nucleotide sequence ID" value="NZ_JAJNOR010000005.1"/>
</dbReference>
<dbReference type="Gene3D" id="1.10.8.60">
    <property type="match status" value="1"/>
</dbReference>
<evidence type="ECO:0000256" key="6">
    <source>
        <dbReference type="ARBA" id="ARBA00022932"/>
    </source>
</evidence>
<dbReference type="GO" id="GO:0003887">
    <property type="term" value="F:DNA-directed DNA polymerase activity"/>
    <property type="evidence" value="ECO:0007669"/>
    <property type="project" value="UniProtKB-KW"/>
</dbReference>
<dbReference type="Pfam" id="PF06144">
    <property type="entry name" value="DNA_pol3_delta"/>
    <property type="match status" value="1"/>
</dbReference>
<evidence type="ECO:0000256" key="5">
    <source>
        <dbReference type="ARBA" id="ARBA00022705"/>
    </source>
</evidence>
<comment type="caution">
    <text evidence="11">The sequence shown here is derived from an EMBL/GenBank/DDBJ whole genome shotgun (WGS) entry which is preliminary data.</text>
</comment>
<comment type="similarity">
    <text evidence="7">Belongs to the DNA polymerase HolA subunit family.</text>
</comment>
<organism evidence="11 12">
    <name type="scientific">Lientehia hominis</name>
    <dbReference type="NCBI Taxonomy" id="2897778"/>
    <lineage>
        <taxon>Bacteria</taxon>
        <taxon>Bacillati</taxon>
        <taxon>Bacillota</taxon>
        <taxon>Clostridia</taxon>
        <taxon>Lachnospirales</taxon>
        <taxon>Lachnospiraceae</taxon>
        <taxon>Lientehia</taxon>
    </lineage>
</organism>
<proteinExistence type="inferred from homology"/>
<dbReference type="InterPro" id="IPR008921">
    <property type="entry name" value="DNA_pol3_clamp-load_cplx_C"/>
</dbReference>
<feature type="domain" description="DNA polymerase III delta subunit-like C-terminal" evidence="10">
    <location>
        <begin position="204"/>
        <end position="321"/>
    </location>
</feature>
<dbReference type="InterPro" id="IPR048466">
    <property type="entry name" value="DNA_pol3_delta-like_C"/>
</dbReference>
<keyword evidence="3 11" id="KW-0808">Transferase</keyword>
<dbReference type="GO" id="GO:0003677">
    <property type="term" value="F:DNA binding"/>
    <property type="evidence" value="ECO:0007669"/>
    <property type="project" value="InterPro"/>
</dbReference>
<dbReference type="EMBL" id="JAJNOR010000005">
    <property type="protein sequence ID" value="MCD2492840.1"/>
    <property type="molecule type" value="Genomic_DNA"/>
</dbReference>
<evidence type="ECO:0000256" key="3">
    <source>
        <dbReference type="ARBA" id="ARBA00022679"/>
    </source>
</evidence>
<evidence type="ECO:0000313" key="12">
    <source>
        <dbReference type="Proteomes" id="UP001299265"/>
    </source>
</evidence>
<gene>
    <name evidence="11" type="primary">holA</name>
    <name evidence="11" type="ORF">LQE92_09380</name>
</gene>
<keyword evidence="5" id="KW-0235">DNA replication</keyword>
<evidence type="ECO:0000256" key="8">
    <source>
        <dbReference type="ARBA" id="ARBA00049244"/>
    </source>
</evidence>
<dbReference type="SUPFAM" id="SSF52540">
    <property type="entry name" value="P-loop containing nucleoside triphosphate hydrolases"/>
    <property type="match status" value="1"/>
</dbReference>
<dbReference type="PANTHER" id="PTHR34388">
    <property type="entry name" value="DNA POLYMERASE III SUBUNIT DELTA"/>
    <property type="match status" value="1"/>
</dbReference>
<dbReference type="Gene3D" id="3.40.50.300">
    <property type="entry name" value="P-loop containing nucleotide triphosphate hydrolases"/>
    <property type="match status" value="1"/>
</dbReference>
<dbReference type="PANTHER" id="PTHR34388:SF1">
    <property type="entry name" value="DNA POLYMERASE III SUBUNIT DELTA"/>
    <property type="match status" value="1"/>
</dbReference>
<evidence type="ECO:0000256" key="7">
    <source>
        <dbReference type="ARBA" id="ARBA00034754"/>
    </source>
</evidence>
<reference evidence="11 12" key="1">
    <citation type="submission" date="2021-11" db="EMBL/GenBank/DDBJ databases">
        <title>Lacrimispora sp. nov. NSJ-141 isolated from human feces.</title>
        <authorList>
            <person name="Abdugheni R."/>
        </authorList>
    </citation>
    <scope>NUCLEOTIDE SEQUENCE [LARGE SCALE GENOMIC DNA]</scope>
    <source>
        <strain evidence="11 12">NSJ-141</strain>
    </source>
</reference>
<dbReference type="Proteomes" id="UP001299265">
    <property type="component" value="Unassembled WGS sequence"/>
</dbReference>
<dbReference type="GO" id="GO:0009360">
    <property type="term" value="C:DNA polymerase III complex"/>
    <property type="evidence" value="ECO:0007669"/>
    <property type="project" value="InterPro"/>
</dbReference>
<evidence type="ECO:0000256" key="1">
    <source>
        <dbReference type="ARBA" id="ARBA00012417"/>
    </source>
</evidence>
<dbReference type="InterPro" id="IPR010372">
    <property type="entry name" value="DNA_pol3_delta_N"/>
</dbReference>
<dbReference type="SUPFAM" id="SSF48019">
    <property type="entry name" value="post-AAA+ oligomerization domain-like"/>
    <property type="match status" value="1"/>
</dbReference>
<evidence type="ECO:0000259" key="10">
    <source>
        <dbReference type="Pfam" id="PF21694"/>
    </source>
</evidence>
<dbReference type="AlphaFoldDB" id="A0AAP2RKZ0"/>
<keyword evidence="6" id="KW-0239">DNA-directed DNA polymerase</keyword>
<name>A0AAP2RKZ0_9FIRM</name>
<dbReference type="GO" id="GO:0006261">
    <property type="term" value="P:DNA-templated DNA replication"/>
    <property type="evidence" value="ECO:0007669"/>
    <property type="project" value="TreeGrafter"/>
</dbReference>
<dbReference type="NCBIfam" id="TIGR01128">
    <property type="entry name" value="holA"/>
    <property type="match status" value="1"/>
</dbReference>
<dbReference type="Gene3D" id="1.20.272.10">
    <property type="match status" value="1"/>
</dbReference>
<dbReference type="InterPro" id="IPR027417">
    <property type="entry name" value="P-loop_NTPase"/>
</dbReference>
<sequence length="327" mass="37170">MKVLSQDIKNHTFKPVYCLYGEEAFLKKSFKNQLKTAIIGEDTMNFQSFYGKEVDVPEIISLADTMPFFAEKRLILVENSGLFKKDAEPLASYLPGMPDSTILIFVEEQVDKRNKLYKKVKELGYAAELSRQPESQLKTWILRILKQEGRQISQTAMELLLSSVGDDMEHIRTELEKLLAYTEGREGITPADVEAVCSVQITGRIFDMITDIAARRQTRALEKYYDLMALKEPPMRILFLIARQFNQLLIVKELTASGRGKDEIAKKAGIQPFVASKAIAQSGSFRMEELRDYVRKCVEAEEAVKTGRMADSLAVELLITEFSRSRS</sequence>
<dbReference type="InterPro" id="IPR005790">
    <property type="entry name" value="DNA_polIII_delta"/>
</dbReference>
<evidence type="ECO:0000256" key="4">
    <source>
        <dbReference type="ARBA" id="ARBA00022695"/>
    </source>
</evidence>
<accession>A0AAP2RKZ0</accession>
<protein>
    <recommendedName>
        <fullName evidence="2">DNA polymerase III subunit delta</fullName>
        <ecNumber evidence="1">2.7.7.7</ecNumber>
    </recommendedName>
</protein>
<keyword evidence="4 11" id="KW-0548">Nucleotidyltransferase</keyword>
<evidence type="ECO:0000313" key="11">
    <source>
        <dbReference type="EMBL" id="MCD2492840.1"/>
    </source>
</evidence>
<evidence type="ECO:0000256" key="2">
    <source>
        <dbReference type="ARBA" id="ARBA00017703"/>
    </source>
</evidence>
<keyword evidence="12" id="KW-1185">Reference proteome</keyword>